<feature type="domain" description="SERRATE/Ars2 C-terminal" evidence="7">
    <location>
        <begin position="384"/>
        <end position="484"/>
    </location>
</feature>
<dbReference type="InterPro" id="IPR039727">
    <property type="entry name" value="SE/Ars2"/>
</dbReference>
<dbReference type="InterPro" id="IPR021933">
    <property type="entry name" value="SERRATE/Ars2_N"/>
</dbReference>
<evidence type="ECO:0000256" key="3">
    <source>
        <dbReference type="ARBA" id="ARBA00017364"/>
    </source>
</evidence>
<dbReference type="AlphaFoldDB" id="A0A6G1SFV1"/>
<proteinExistence type="inferred from homology"/>
<evidence type="ECO:0000259" key="8">
    <source>
        <dbReference type="Pfam" id="PF12066"/>
    </source>
</evidence>
<dbReference type="GO" id="GO:0031053">
    <property type="term" value="P:primary miRNA processing"/>
    <property type="evidence" value="ECO:0007669"/>
    <property type="project" value="TreeGrafter"/>
</dbReference>
<evidence type="ECO:0000256" key="5">
    <source>
        <dbReference type="ARBA" id="ARBA00030701"/>
    </source>
</evidence>
<protein>
    <recommendedName>
        <fullName evidence="3">Serrate RNA effector molecule homolog</fullName>
    </recommendedName>
    <alternativeName>
        <fullName evidence="5">Arsenite-resistance protein 2 homolog</fullName>
    </alternativeName>
</protein>
<feature type="region of interest" description="Disordered" evidence="6">
    <location>
        <begin position="11"/>
        <end position="38"/>
    </location>
</feature>
<reference evidence="10" key="1">
    <citation type="submission" date="2018-10" db="EMBL/GenBank/DDBJ databases">
        <title>Transcriptome assembly of Aceria tosichella (Wheat curl mite) Type 2.</title>
        <authorList>
            <person name="Scully E.D."/>
            <person name="Geib S.M."/>
            <person name="Palmer N.A."/>
            <person name="Gupta A.K."/>
            <person name="Sarath G."/>
            <person name="Tatineni S."/>
        </authorList>
    </citation>
    <scope>NUCLEOTIDE SEQUENCE</scope>
    <source>
        <strain evidence="10">LincolnNE</strain>
    </source>
</reference>
<evidence type="ECO:0000313" key="9">
    <source>
        <dbReference type="EMBL" id="MDE46853.1"/>
    </source>
</evidence>
<dbReference type="PANTHER" id="PTHR13165">
    <property type="entry name" value="ARSENITE-RESISTANCE PROTEIN 2"/>
    <property type="match status" value="1"/>
</dbReference>
<keyword evidence="4" id="KW-0539">Nucleus</keyword>
<accession>A0A6G1SFV1</accession>
<dbReference type="Pfam" id="PF04959">
    <property type="entry name" value="ARS2"/>
    <property type="match status" value="1"/>
</dbReference>
<comment type="subcellular location">
    <subcellularLocation>
        <location evidence="1">Nucleus</location>
    </subcellularLocation>
</comment>
<gene>
    <name evidence="9" type="ORF">g.16650</name>
    <name evidence="10" type="ORF">g.16651</name>
</gene>
<dbReference type="InterPro" id="IPR007042">
    <property type="entry name" value="SERRATE/Ars2_C"/>
</dbReference>
<dbReference type="EMBL" id="GGYP01004330">
    <property type="protein sequence ID" value="MDE49101.1"/>
    <property type="molecule type" value="Transcribed_RNA"/>
</dbReference>
<evidence type="ECO:0000256" key="6">
    <source>
        <dbReference type="SAM" id="MobiDB-lite"/>
    </source>
</evidence>
<dbReference type="EMBL" id="GGYP01002082">
    <property type="protein sequence ID" value="MDE46853.1"/>
    <property type="molecule type" value="Transcribed_RNA"/>
</dbReference>
<name>A0A6G1SFV1_9ACAR</name>
<evidence type="ECO:0000256" key="4">
    <source>
        <dbReference type="ARBA" id="ARBA00023242"/>
    </source>
</evidence>
<dbReference type="Pfam" id="PF12066">
    <property type="entry name" value="SERRATE_Ars2_N"/>
    <property type="match status" value="1"/>
</dbReference>
<sequence>MSGFYHQRPYVGGGPIAKKPRMGPRGPPHMMPGHHPEDDNKRLMSFKEFILAQSNDINEQEALARYSEYKTGFTRKRIDDFFKEHQEEEWFRTKYRPIELKKIEEATKESKARRKELYSKLIEKQSTDNFFLDYQHNETLAQFLENFSLLLEGASMEELDDHEARRKYGVSSIFIPQLHPSIDKAMIEEYAQQHPGFLRVAMSEAQPDKGFRRRAWITYKLMEPDEIRKLCWDYNAHKFNGHETKAIVNKEMNNRIRYTQYWFCHSKAAKADLKNIAKILTHFDGEDSPLLETIKDHLIEEKNEEEQLLGVNEQNAPDFEFTQDPELFKALDKVILYLRIVHSYDYYAATEYTGEDDMPQRIGIMFARPMLPTSFGDQPQELLKEFIEAQKTRVDQSLEKPTLSEAEQKQLGMRNADEEVENFIYQHTIEKKAGEKYLCKLTKKKFTAPEYVRKHILSRCTDKVDEVRTMVEFFNNYVADAKRPM</sequence>
<organism evidence="10">
    <name type="scientific">Aceria tosichella</name>
    <name type="common">wheat curl mite</name>
    <dbReference type="NCBI Taxonomy" id="561515"/>
    <lineage>
        <taxon>Eukaryota</taxon>
        <taxon>Metazoa</taxon>
        <taxon>Ecdysozoa</taxon>
        <taxon>Arthropoda</taxon>
        <taxon>Chelicerata</taxon>
        <taxon>Arachnida</taxon>
        <taxon>Acari</taxon>
        <taxon>Acariformes</taxon>
        <taxon>Trombidiformes</taxon>
        <taxon>Prostigmata</taxon>
        <taxon>Eupodina</taxon>
        <taxon>Eriophyoidea</taxon>
        <taxon>Eriophyidae</taxon>
        <taxon>Eriophyinae</taxon>
        <taxon>Aceriini</taxon>
        <taxon>Aceria</taxon>
    </lineage>
</organism>
<evidence type="ECO:0000259" key="7">
    <source>
        <dbReference type="Pfam" id="PF04959"/>
    </source>
</evidence>
<comment type="similarity">
    <text evidence="2">Belongs to the ARS2 family.</text>
</comment>
<dbReference type="GO" id="GO:0016604">
    <property type="term" value="C:nuclear body"/>
    <property type="evidence" value="ECO:0007669"/>
    <property type="project" value="TreeGrafter"/>
</dbReference>
<evidence type="ECO:0000256" key="1">
    <source>
        <dbReference type="ARBA" id="ARBA00004123"/>
    </source>
</evidence>
<dbReference type="PANTHER" id="PTHR13165:SF0">
    <property type="entry name" value="SERRATE RNA EFFECTOR MOLECULE HOMOLOG"/>
    <property type="match status" value="1"/>
</dbReference>
<feature type="domain" description="SERRATE/Ars2 N-terminal" evidence="8">
    <location>
        <begin position="47"/>
        <end position="153"/>
    </location>
</feature>
<evidence type="ECO:0000256" key="2">
    <source>
        <dbReference type="ARBA" id="ARBA00005407"/>
    </source>
</evidence>
<evidence type="ECO:0000313" key="10">
    <source>
        <dbReference type="EMBL" id="MDE49101.1"/>
    </source>
</evidence>